<feature type="non-terminal residue" evidence="6">
    <location>
        <position position="169"/>
    </location>
</feature>
<dbReference type="GO" id="GO:0005524">
    <property type="term" value="F:ATP binding"/>
    <property type="evidence" value="ECO:0007669"/>
    <property type="project" value="UniProtKB-KW"/>
</dbReference>
<organism evidence="6 7">
    <name type="scientific">Clostridium perfringens</name>
    <dbReference type="NCBI Taxonomy" id="1502"/>
    <lineage>
        <taxon>Bacteria</taxon>
        <taxon>Bacillati</taxon>
        <taxon>Bacillota</taxon>
        <taxon>Clostridia</taxon>
        <taxon>Eubacteriales</taxon>
        <taxon>Clostridiaceae</taxon>
        <taxon>Clostridium</taxon>
    </lineage>
</organism>
<dbReference type="Proteomes" id="UP001289066">
    <property type="component" value="Unassembled WGS sequence"/>
</dbReference>
<name>A0AAW9J090_CLOPF</name>
<dbReference type="InterPro" id="IPR018303">
    <property type="entry name" value="ATPase_P-typ_P_site"/>
</dbReference>
<dbReference type="InterPro" id="IPR006391">
    <property type="entry name" value="P-type_ATPase_bsu_IA"/>
</dbReference>
<keyword evidence="4 5" id="KW-0472">Membrane</keyword>
<dbReference type="GO" id="GO:0008556">
    <property type="term" value="F:P-type potassium transmembrane transporter activity"/>
    <property type="evidence" value="ECO:0007669"/>
    <property type="project" value="InterPro"/>
</dbReference>
<dbReference type="EMBL" id="WNVG01000812">
    <property type="protein sequence ID" value="MDZ5034690.1"/>
    <property type="molecule type" value="Genomic_DNA"/>
</dbReference>
<evidence type="ECO:0000313" key="7">
    <source>
        <dbReference type="Proteomes" id="UP001289066"/>
    </source>
</evidence>
<evidence type="ECO:0000256" key="3">
    <source>
        <dbReference type="ARBA" id="ARBA00022989"/>
    </source>
</evidence>
<dbReference type="PANTHER" id="PTHR43743:SF1">
    <property type="entry name" value="POTASSIUM-TRANSPORTING ATPASE ATP-BINDING SUBUNIT"/>
    <property type="match status" value="1"/>
</dbReference>
<evidence type="ECO:0000256" key="5">
    <source>
        <dbReference type="SAM" id="Phobius"/>
    </source>
</evidence>
<keyword evidence="3 5" id="KW-1133">Transmembrane helix</keyword>
<evidence type="ECO:0000256" key="1">
    <source>
        <dbReference type="ARBA" id="ARBA00004370"/>
    </source>
</evidence>
<dbReference type="Gene3D" id="1.20.1110.10">
    <property type="entry name" value="Calcium-transporting ATPase, transmembrane domain"/>
    <property type="match status" value="1"/>
</dbReference>
<dbReference type="PROSITE" id="PS00154">
    <property type="entry name" value="ATPASE_E1_E2"/>
    <property type="match status" value="1"/>
</dbReference>
<feature type="non-terminal residue" evidence="6">
    <location>
        <position position="1"/>
    </location>
</feature>
<dbReference type="AlphaFoldDB" id="A0AAW9J090"/>
<evidence type="ECO:0000256" key="2">
    <source>
        <dbReference type="ARBA" id="ARBA00022692"/>
    </source>
</evidence>
<dbReference type="SUPFAM" id="SSF81660">
    <property type="entry name" value="Metal cation-transporting ATPase, ATP-binding domain N"/>
    <property type="match status" value="1"/>
</dbReference>
<dbReference type="InterPro" id="IPR023299">
    <property type="entry name" value="ATPase_P-typ_cyto_dom_N"/>
</dbReference>
<proteinExistence type="predicted"/>
<dbReference type="PANTHER" id="PTHR43743">
    <property type="entry name" value="POTASSIUM-TRANSPORTING ATPASE ATP-BINDING SUBUNIT"/>
    <property type="match status" value="1"/>
</dbReference>
<keyword evidence="2 5" id="KW-0812">Transmembrane</keyword>
<comment type="subcellular location">
    <subcellularLocation>
        <location evidence="1">Membrane</location>
    </subcellularLocation>
</comment>
<accession>A0AAW9J090</accession>
<protein>
    <submittedName>
        <fullName evidence="6">Potassium-transporting ATPase subunit B</fullName>
    </submittedName>
</protein>
<comment type="caution">
    <text evidence="6">The sequence shown here is derived from an EMBL/GenBank/DDBJ whole genome shotgun (WGS) entry which is preliminary data.</text>
</comment>
<gene>
    <name evidence="6" type="ORF">GNF81_18520</name>
</gene>
<dbReference type="GO" id="GO:0016020">
    <property type="term" value="C:membrane"/>
    <property type="evidence" value="ECO:0007669"/>
    <property type="project" value="UniProtKB-SubCell"/>
</dbReference>
<evidence type="ECO:0000256" key="4">
    <source>
        <dbReference type="ARBA" id="ARBA00023136"/>
    </source>
</evidence>
<dbReference type="Gene3D" id="3.40.1110.10">
    <property type="entry name" value="Calcium-transporting ATPase, cytoplasmic domain N"/>
    <property type="match status" value="1"/>
</dbReference>
<sequence length="169" mass="17734">VSLYTYSEFISNEAGMVNSTSITSLIALLVCLAPTTIGALLSSIGIAGMSRLNQANVLAMSGRAIEAAGDVDILMLDKTGTITLGNRQASEFIPVDGVDIKELADAAQLSSLADETPEGRSIVVLAKEQFGIRGRDMGSLNATFIEFTAKTRMSGVDFKGNEIRKGAAD</sequence>
<feature type="transmembrane region" description="Helical" evidence="5">
    <location>
        <begin position="20"/>
        <end position="41"/>
    </location>
</feature>
<evidence type="ECO:0000313" key="6">
    <source>
        <dbReference type="EMBL" id="MDZ5034690.1"/>
    </source>
</evidence>
<reference evidence="6" key="1">
    <citation type="submission" date="2019-11" db="EMBL/GenBank/DDBJ databases">
        <title>Characterization of Clostridium perfringens isolates from swine manure treated agricultural soils.</title>
        <authorList>
            <person name="Wushke S.T."/>
        </authorList>
    </citation>
    <scope>NUCLEOTIDE SEQUENCE</scope>
    <source>
        <strain evidence="6">X15</strain>
    </source>
</reference>